<organism evidence="4 5">
    <name type="scientific">Splendidivirga corallicola</name>
    <dbReference type="NCBI Taxonomy" id="3051826"/>
    <lineage>
        <taxon>Bacteria</taxon>
        <taxon>Pseudomonadati</taxon>
        <taxon>Bacteroidota</taxon>
        <taxon>Cytophagia</taxon>
        <taxon>Cytophagales</taxon>
        <taxon>Splendidivirgaceae</taxon>
        <taxon>Splendidivirga</taxon>
    </lineage>
</organism>
<dbReference type="Proteomes" id="UP001172082">
    <property type="component" value="Unassembled WGS sequence"/>
</dbReference>
<keyword evidence="1" id="KW-0328">Glycosyltransferase</keyword>
<gene>
    <name evidence="4" type="ORF">QQ008_21130</name>
</gene>
<proteinExistence type="inferred from homology"/>
<dbReference type="PANTHER" id="PTHR34106:SF4">
    <property type="entry name" value="BLL5143 PROTEIN"/>
    <property type="match status" value="1"/>
</dbReference>
<dbReference type="Gene3D" id="2.115.10.20">
    <property type="entry name" value="Glycosyl hydrolase domain, family 43"/>
    <property type="match status" value="1"/>
</dbReference>
<dbReference type="CDD" id="cd18613">
    <property type="entry name" value="GH130"/>
    <property type="match status" value="1"/>
</dbReference>
<dbReference type="InterPro" id="IPR023296">
    <property type="entry name" value="Glyco_hydro_beta-prop_sf"/>
</dbReference>
<evidence type="ECO:0000313" key="5">
    <source>
        <dbReference type="Proteomes" id="UP001172082"/>
    </source>
</evidence>
<reference evidence="4" key="1">
    <citation type="submission" date="2023-06" db="EMBL/GenBank/DDBJ databases">
        <title>Genomic of Parafulvivirga corallium.</title>
        <authorList>
            <person name="Wang G."/>
        </authorList>
    </citation>
    <scope>NUCLEOTIDE SEQUENCE</scope>
    <source>
        <strain evidence="4">BMA10</strain>
    </source>
</reference>
<keyword evidence="2" id="KW-0808">Transferase</keyword>
<evidence type="ECO:0000256" key="3">
    <source>
        <dbReference type="ARBA" id="ARBA00024356"/>
    </source>
</evidence>
<dbReference type="RefSeq" id="WP_346753933.1">
    <property type="nucleotide sequence ID" value="NZ_JAUJEA010000009.1"/>
</dbReference>
<evidence type="ECO:0000256" key="2">
    <source>
        <dbReference type="ARBA" id="ARBA00022679"/>
    </source>
</evidence>
<dbReference type="InterPro" id="IPR007184">
    <property type="entry name" value="Mannoside_phosphorylase"/>
</dbReference>
<dbReference type="SUPFAM" id="SSF75005">
    <property type="entry name" value="Arabinanase/levansucrase/invertase"/>
    <property type="match status" value="1"/>
</dbReference>
<evidence type="ECO:0000313" key="4">
    <source>
        <dbReference type="EMBL" id="MDN5203909.1"/>
    </source>
</evidence>
<accession>A0ABT8KUS5</accession>
<dbReference type="EMBL" id="JAUJEA010000009">
    <property type="protein sequence ID" value="MDN5203909.1"/>
    <property type="molecule type" value="Genomic_DNA"/>
</dbReference>
<sequence>MKIKVSPVKVYRQELSFDPDHSRVITRFFEPSQIRKNNIVRRVLGLSADEVNAILAQTLQNFEDRHRNVKRIFKDNYDKLHLDIDTSLERTLLIGAYFTMEYSIETAALLNPSIVAHPDQRNLKKRSLRVILSFRAVGEGHMSSIVFREGIINSRGKLSILPNGHHLESAKIIQNTLYSKKDISSILRQLQCYDPIEQIMNNLLEEFSYDELMKGVEKFRSKKSLSHECNEAVETLLWLVKSNYEIKFDKELNIAGRVIFPRSKGEIKALEDARFVSFEDNKEQQYFATYTAYDGHNILPEIIETKDFIRFKIMTLVGKGARNKGMALFPEKIKGKYAMISRVDNENLFIMFSDDIYHWEEPVLLKKPTYYWEFYQIGNNGSPLKTEKGWLLLIHGVGPVRTYCIGAILLDLEDPTKVIGMIRDPILFSNEDERDGYVPNVVYSCGSIVHHDYLIMPYAMSDSRSGVAKFQVGELLEHIEPLPQASH</sequence>
<protein>
    <submittedName>
        <fullName evidence="4">Glycoside hydrolase family 130 protein</fullName>
    </submittedName>
</protein>
<keyword evidence="5" id="KW-1185">Reference proteome</keyword>
<dbReference type="Pfam" id="PF04041">
    <property type="entry name" value="Glyco_hydro_130"/>
    <property type="match status" value="1"/>
</dbReference>
<comment type="similarity">
    <text evidence="3">Belongs to the glycosyl hydrolase 130 family.</text>
</comment>
<dbReference type="PANTHER" id="PTHR34106">
    <property type="entry name" value="GLYCOSIDASE"/>
    <property type="match status" value="1"/>
</dbReference>
<evidence type="ECO:0000256" key="1">
    <source>
        <dbReference type="ARBA" id="ARBA00022676"/>
    </source>
</evidence>
<comment type="caution">
    <text evidence="4">The sequence shown here is derived from an EMBL/GenBank/DDBJ whole genome shotgun (WGS) entry which is preliminary data.</text>
</comment>
<dbReference type="GO" id="GO:0016787">
    <property type="term" value="F:hydrolase activity"/>
    <property type="evidence" value="ECO:0007669"/>
    <property type="project" value="UniProtKB-KW"/>
</dbReference>
<keyword evidence="4" id="KW-0378">Hydrolase</keyword>
<name>A0ABT8KUS5_9BACT</name>